<dbReference type="SUPFAM" id="SSF88713">
    <property type="entry name" value="Glycoside hydrolase/deacetylase"/>
    <property type="match status" value="1"/>
</dbReference>
<dbReference type="CDD" id="cd10935">
    <property type="entry name" value="CE4_WalW"/>
    <property type="match status" value="1"/>
</dbReference>
<name>A0AAU6TVC1_UNCXX</name>
<sequence length="327" mass="37187">MAKPAFIITLDTEGDNLWESGPLITTQNTRFLPRFQALCEKYSFKPVWLTNYEMATDDAYIEFAQDVIARQTGEIGMHLHAWNSPPLKALTADDDRFQPYLIEYPDDVMKEKINVMTSLLEDKLQTKMLSHRAGRWAFNEKYARLLAEFGYQTDCSVTPRVNWAYTPGAPAPIGNGGTNYLNFPSEAYFMDLNDIRRPGDSALLQVPMSVQFRHSPLMNGLKQFYDKLRGKKRSPSVNWLRPKGGNLAQMQQVVDACLAQGNSHIEFMLHSSEFMPGGSPTFRDEAAIDALYDDLEQLFAYIAQRAEGMTLAEFYQRKLAQRHGSLS</sequence>
<dbReference type="Gene3D" id="3.20.20.370">
    <property type="entry name" value="Glycoside hydrolase/deacetylase"/>
    <property type="match status" value="1"/>
</dbReference>
<evidence type="ECO:0000313" key="1">
    <source>
        <dbReference type="EMBL" id="XAG65563.1"/>
    </source>
</evidence>
<dbReference type="AlphaFoldDB" id="A0AAU6TVC1"/>
<reference evidence="1" key="1">
    <citation type="submission" date="2022-03" db="EMBL/GenBank/DDBJ databases">
        <title>Sea Food Isolates.</title>
        <authorList>
            <person name="Li c."/>
        </authorList>
    </citation>
    <scope>NUCLEOTIDE SEQUENCE</scope>
    <source>
        <strain evidence="1">19GA11TI05</strain>
    </source>
</reference>
<accession>A0AAU6TVC1</accession>
<dbReference type="EMBL" id="CP095362">
    <property type="protein sequence ID" value="XAG65563.1"/>
    <property type="molecule type" value="Genomic_DNA"/>
</dbReference>
<dbReference type="GO" id="GO:0005975">
    <property type="term" value="P:carbohydrate metabolic process"/>
    <property type="evidence" value="ECO:0007669"/>
    <property type="project" value="InterPro"/>
</dbReference>
<dbReference type="InterPro" id="IPR011330">
    <property type="entry name" value="Glyco_hydro/deAcase_b/a-brl"/>
</dbReference>
<gene>
    <name evidence="1" type="ORF">MRM81_00420</name>
</gene>
<organism evidence="1">
    <name type="scientific">bacterium 19GA11TI05</name>
    <dbReference type="NCBI Taxonomy" id="2920688"/>
    <lineage>
        <taxon>Bacteria</taxon>
    </lineage>
</organism>
<protein>
    <submittedName>
        <fullName evidence="1">Polysaccharide deacetylase family protein</fullName>
    </submittedName>
</protein>
<proteinExistence type="predicted"/>